<accession>A0AAV2S788</accession>
<dbReference type="Proteomes" id="UP001497623">
    <property type="component" value="Unassembled WGS sequence"/>
</dbReference>
<evidence type="ECO:0000313" key="2">
    <source>
        <dbReference type="Proteomes" id="UP001497623"/>
    </source>
</evidence>
<evidence type="ECO:0000313" key="1">
    <source>
        <dbReference type="EMBL" id="CAL4164616.1"/>
    </source>
</evidence>
<reference evidence="1 2" key="1">
    <citation type="submission" date="2024-05" db="EMBL/GenBank/DDBJ databases">
        <authorList>
            <person name="Wallberg A."/>
        </authorList>
    </citation>
    <scope>NUCLEOTIDE SEQUENCE [LARGE SCALE GENOMIC DNA]</scope>
</reference>
<keyword evidence="2" id="KW-1185">Reference proteome</keyword>
<protein>
    <submittedName>
        <fullName evidence="1">Uncharacterized protein</fullName>
    </submittedName>
</protein>
<name>A0AAV2S788_MEGNR</name>
<comment type="caution">
    <text evidence="1">The sequence shown here is derived from an EMBL/GenBank/DDBJ whole genome shotgun (WGS) entry which is preliminary data.</text>
</comment>
<proteinExistence type="predicted"/>
<dbReference type="EMBL" id="CAXKWB010046979">
    <property type="protein sequence ID" value="CAL4164616.1"/>
    <property type="molecule type" value="Genomic_DNA"/>
</dbReference>
<sequence length="95" mass="11098">MRPCKSSKRMKRSCEANRLHKNPFFPNLKLISSSYIFLQLISSYHTLLSTMSLPLRTTYHHELVLSSPDILHNIRFHICSTQLFTSQPVNFNSDM</sequence>
<gene>
    <name evidence="1" type="ORF">MNOR_LOCUS33158</name>
</gene>
<dbReference type="AlphaFoldDB" id="A0AAV2S788"/>
<organism evidence="1 2">
    <name type="scientific">Meganyctiphanes norvegica</name>
    <name type="common">Northern krill</name>
    <name type="synonym">Thysanopoda norvegica</name>
    <dbReference type="NCBI Taxonomy" id="48144"/>
    <lineage>
        <taxon>Eukaryota</taxon>
        <taxon>Metazoa</taxon>
        <taxon>Ecdysozoa</taxon>
        <taxon>Arthropoda</taxon>
        <taxon>Crustacea</taxon>
        <taxon>Multicrustacea</taxon>
        <taxon>Malacostraca</taxon>
        <taxon>Eumalacostraca</taxon>
        <taxon>Eucarida</taxon>
        <taxon>Euphausiacea</taxon>
        <taxon>Euphausiidae</taxon>
        <taxon>Meganyctiphanes</taxon>
    </lineage>
</organism>